<comment type="similarity">
    <text evidence="2">Belongs to the outer membrane factor (OMF) (TC 1.B.17) family.</text>
</comment>
<organism evidence="10 11">
    <name type="scientific">Caproicibacter fermentans</name>
    <dbReference type="NCBI Taxonomy" id="2576756"/>
    <lineage>
        <taxon>Bacteria</taxon>
        <taxon>Bacillati</taxon>
        <taxon>Bacillota</taxon>
        <taxon>Clostridia</taxon>
        <taxon>Eubacteriales</taxon>
        <taxon>Acutalibacteraceae</taxon>
        <taxon>Caproicibacter</taxon>
    </lineage>
</organism>
<dbReference type="PANTHER" id="PTHR30026:SF20">
    <property type="entry name" value="OUTER MEMBRANE PROTEIN TOLC"/>
    <property type="match status" value="1"/>
</dbReference>
<feature type="signal peptide" evidence="9">
    <location>
        <begin position="1"/>
        <end position="23"/>
    </location>
</feature>
<reference evidence="10 11" key="1">
    <citation type="submission" date="2019-09" db="EMBL/GenBank/DDBJ databases">
        <title>Genome sequence of Clostridium sp. EA1.</title>
        <authorList>
            <person name="Poehlein A."/>
            <person name="Bengelsdorf F.R."/>
            <person name="Daniel R."/>
        </authorList>
    </citation>
    <scope>NUCLEOTIDE SEQUENCE [LARGE SCALE GENOMIC DNA]</scope>
    <source>
        <strain evidence="10 11">EA1</strain>
    </source>
</reference>
<protein>
    <recommendedName>
        <fullName evidence="12">Outer membrane efflux protein</fullName>
    </recommendedName>
</protein>
<keyword evidence="7" id="KW-0998">Cell outer membrane</keyword>
<dbReference type="Proteomes" id="UP000469440">
    <property type="component" value="Unassembled WGS sequence"/>
</dbReference>
<dbReference type="Gene3D" id="1.20.1600.10">
    <property type="entry name" value="Outer membrane efflux proteins (OEP)"/>
    <property type="match status" value="1"/>
</dbReference>
<proteinExistence type="inferred from homology"/>
<evidence type="ECO:0000256" key="1">
    <source>
        <dbReference type="ARBA" id="ARBA00004442"/>
    </source>
</evidence>
<dbReference type="InterPro" id="IPR003423">
    <property type="entry name" value="OMP_efflux"/>
</dbReference>
<evidence type="ECO:0000256" key="2">
    <source>
        <dbReference type="ARBA" id="ARBA00007613"/>
    </source>
</evidence>
<feature type="coiled-coil region" evidence="8">
    <location>
        <begin position="274"/>
        <end position="328"/>
    </location>
</feature>
<evidence type="ECO:0008006" key="12">
    <source>
        <dbReference type="Google" id="ProtNLM"/>
    </source>
</evidence>
<evidence type="ECO:0000256" key="3">
    <source>
        <dbReference type="ARBA" id="ARBA00022448"/>
    </source>
</evidence>
<dbReference type="GO" id="GO:0015288">
    <property type="term" value="F:porin activity"/>
    <property type="evidence" value="ECO:0007669"/>
    <property type="project" value="TreeGrafter"/>
</dbReference>
<keyword evidence="11" id="KW-1185">Reference proteome</keyword>
<accession>A0A6N8HW86</accession>
<evidence type="ECO:0000256" key="5">
    <source>
        <dbReference type="ARBA" id="ARBA00022692"/>
    </source>
</evidence>
<dbReference type="AlphaFoldDB" id="A0A6N8HW86"/>
<evidence type="ECO:0000313" key="10">
    <source>
        <dbReference type="EMBL" id="MVB10084.1"/>
    </source>
</evidence>
<dbReference type="Pfam" id="PF02321">
    <property type="entry name" value="OEP"/>
    <property type="match status" value="1"/>
</dbReference>
<keyword evidence="5" id="KW-0812">Transmembrane</keyword>
<dbReference type="GO" id="GO:0009279">
    <property type="term" value="C:cell outer membrane"/>
    <property type="evidence" value="ECO:0007669"/>
    <property type="project" value="UniProtKB-SubCell"/>
</dbReference>
<dbReference type="EMBL" id="VWXL01000019">
    <property type="protein sequence ID" value="MVB10084.1"/>
    <property type="molecule type" value="Genomic_DNA"/>
</dbReference>
<keyword evidence="8" id="KW-0175">Coiled coil</keyword>
<dbReference type="PANTHER" id="PTHR30026">
    <property type="entry name" value="OUTER MEMBRANE PROTEIN TOLC"/>
    <property type="match status" value="1"/>
</dbReference>
<comment type="caution">
    <text evidence="10">The sequence shown here is derived from an EMBL/GenBank/DDBJ whole genome shotgun (WGS) entry which is preliminary data.</text>
</comment>
<evidence type="ECO:0000256" key="4">
    <source>
        <dbReference type="ARBA" id="ARBA00022452"/>
    </source>
</evidence>
<keyword evidence="6" id="KW-0472">Membrane</keyword>
<keyword evidence="9" id="KW-0732">Signal</keyword>
<dbReference type="InterPro" id="IPR051906">
    <property type="entry name" value="TolC-like"/>
</dbReference>
<dbReference type="SUPFAM" id="SSF56954">
    <property type="entry name" value="Outer membrane efflux proteins (OEP)"/>
    <property type="match status" value="1"/>
</dbReference>
<dbReference type="GO" id="GO:0015562">
    <property type="term" value="F:efflux transmembrane transporter activity"/>
    <property type="evidence" value="ECO:0007669"/>
    <property type="project" value="InterPro"/>
</dbReference>
<evidence type="ECO:0000256" key="7">
    <source>
        <dbReference type="ARBA" id="ARBA00023237"/>
    </source>
</evidence>
<gene>
    <name evidence="10" type="ORF">CAFE_07580</name>
</gene>
<feature type="chain" id="PRO_5026943209" description="Outer membrane efflux protein" evidence="9">
    <location>
        <begin position="24"/>
        <end position="347"/>
    </location>
</feature>
<keyword evidence="3" id="KW-0813">Transport</keyword>
<dbReference type="GO" id="GO:1990281">
    <property type="term" value="C:efflux pump complex"/>
    <property type="evidence" value="ECO:0007669"/>
    <property type="project" value="TreeGrafter"/>
</dbReference>
<comment type="subcellular location">
    <subcellularLocation>
        <location evidence="1">Cell outer membrane</location>
    </subcellularLocation>
</comment>
<name>A0A6N8HW86_9FIRM</name>
<sequence length="347" mass="38804">MKKGIALLLTLTLAAGATVPAYAEETAQSSDQKQTVEVTLDSIEDIMSTYNLNVKTYLNNLKIARDNKDDYEDTDNEEYYDNQYDAAQVQYDENMKNAVLNAKQSYLNYCADNDRYAAAQTSAENAQKAYSAALSSLSSGFISQSDCDSQKDKYNQAQNTLTQLDSQLIRERASLRTLLNLPSNVNMDIKPVTADDLTLQEIPKINYSADVIVMRGLNSNIKKAKLAYELQQNQEGDPGYTKNTLDNAYIALQQTRTSEEAAFQKLYDSMTSAYTVYQQALDQVQRKQAELTQESKALSLGYSSQKSVDEKTDELKTLQSTLADDRNTLFTSYLSYINMKNGFSTGS</sequence>
<evidence type="ECO:0000313" key="11">
    <source>
        <dbReference type="Proteomes" id="UP000469440"/>
    </source>
</evidence>
<keyword evidence="4" id="KW-1134">Transmembrane beta strand</keyword>
<evidence type="ECO:0000256" key="8">
    <source>
        <dbReference type="SAM" id="Coils"/>
    </source>
</evidence>
<evidence type="ECO:0000256" key="6">
    <source>
        <dbReference type="ARBA" id="ARBA00023136"/>
    </source>
</evidence>
<evidence type="ECO:0000256" key="9">
    <source>
        <dbReference type="SAM" id="SignalP"/>
    </source>
</evidence>